<evidence type="ECO:0000313" key="5">
    <source>
        <dbReference type="Proteomes" id="UP000572680"/>
    </source>
</evidence>
<protein>
    <recommendedName>
        <fullName evidence="3">Xaa-Pro dipeptidyl-peptidase C-terminal domain-containing protein</fullName>
    </recommendedName>
</protein>
<evidence type="ECO:0000256" key="2">
    <source>
        <dbReference type="SAM" id="SignalP"/>
    </source>
</evidence>
<dbReference type="SUPFAM" id="SSF53474">
    <property type="entry name" value="alpha/beta-Hydrolases"/>
    <property type="match status" value="1"/>
</dbReference>
<feature type="chain" id="PRO_5030810059" description="Xaa-Pro dipeptidyl-peptidase C-terminal domain-containing protein" evidence="2">
    <location>
        <begin position="27"/>
        <end position="619"/>
    </location>
</feature>
<evidence type="ECO:0000259" key="3">
    <source>
        <dbReference type="SMART" id="SM00939"/>
    </source>
</evidence>
<name>A0A7W3LP83_ACTNM</name>
<dbReference type="Pfam" id="PF02129">
    <property type="entry name" value="Peptidase_S15"/>
    <property type="match status" value="1"/>
</dbReference>
<reference evidence="4 5" key="1">
    <citation type="submission" date="2020-08" db="EMBL/GenBank/DDBJ databases">
        <title>Genomic Encyclopedia of Type Strains, Phase IV (KMG-IV): sequencing the most valuable type-strain genomes for metagenomic binning, comparative biology and taxonomic classification.</title>
        <authorList>
            <person name="Goeker M."/>
        </authorList>
    </citation>
    <scope>NUCLEOTIDE SEQUENCE [LARGE SCALE GENOMIC DNA]</scope>
    <source>
        <strain evidence="4 5">DSM 44197</strain>
    </source>
</reference>
<dbReference type="SUPFAM" id="SSF49785">
    <property type="entry name" value="Galactose-binding domain-like"/>
    <property type="match status" value="1"/>
</dbReference>
<organism evidence="4 5">
    <name type="scientific">Actinomadura namibiensis</name>
    <dbReference type="NCBI Taxonomy" id="182080"/>
    <lineage>
        <taxon>Bacteria</taxon>
        <taxon>Bacillati</taxon>
        <taxon>Actinomycetota</taxon>
        <taxon>Actinomycetes</taxon>
        <taxon>Streptosporangiales</taxon>
        <taxon>Thermomonosporaceae</taxon>
        <taxon>Actinomadura</taxon>
    </lineage>
</organism>
<dbReference type="RefSeq" id="WP_182844069.1">
    <property type="nucleotide sequence ID" value="NZ_JACJIA010000004.1"/>
</dbReference>
<dbReference type="Gene3D" id="2.60.120.260">
    <property type="entry name" value="Galactose-binding domain-like"/>
    <property type="match status" value="1"/>
</dbReference>
<dbReference type="GO" id="GO:0008239">
    <property type="term" value="F:dipeptidyl-peptidase activity"/>
    <property type="evidence" value="ECO:0007669"/>
    <property type="project" value="InterPro"/>
</dbReference>
<dbReference type="InterPro" id="IPR050585">
    <property type="entry name" value="Xaa-Pro_dipeptidyl-ppase/CocE"/>
</dbReference>
<evidence type="ECO:0000256" key="1">
    <source>
        <dbReference type="ARBA" id="ARBA00022801"/>
    </source>
</evidence>
<dbReference type="AlphaFoldDB" id="A0A7W3LP83"/>
<evidence type="ECO:0000313" key="4">
    <source>
        <dbReference type="EMBL" id="MBA8951722.1"/>
    </source>
</evidence>
<dbReference type="SMART" id="SM00939">
    <property type="entry name" value="PepX_C"/>
    <property type="match status" value="1"/>
</dbReference>
<dbReference type="EMBL" id="JACJIA010000004">
    <property type="protein sequence ID" value="MBA8951722.1"/>
    <property type="molecule type" value="Genomic_DNA"/>
</dbReference>
<dbReference type="InterPro" id="IPR008979">
    <property type="entry name" value="Galactose-bd-like_sf"/>
</dbReference>
<keyword evidence="1" id="KW-0378">Hydrolase</keyword>
<dbReference type="InterPro" id="IPR005674">
    <property type="entry name" value="CocE/Ser_esterase"/>
</dbReference>
<gene>
    <name evidence="4" type="ORF">HNR61_003362</name>
</gene>
<keyword evidence="2" id="KW-0732">Signal</keyword>
<dbReference type="InterPro" id="IPR029058">
    <property type="entry name" value="AB_hydrolase_fold"/>
</dbReference>
<feature type="domain" description="Xaa-Pro dipeptidyl-peptidase C-terminal" evidence="3">
    <location>
        <begin position="354"/>
        <end position="614"/>
    </location>
</feature>
<comment type="caution">
    <text evidence="4">The sequence shown here is derived from an EMBL/GenBank/DDBJ whole genome shotgun (WGS) entry which is preliminary data.</text>
</comment>
<dbReference type="PANTHER" id="PTHR43056">
    <property type="entry name" value="PEPTIDASE S9 PROLYL OLIGOPEPTIDASE"/>
    <property type="match status" value="1"/>
</dbReference>
<dbReference type="PANTHER" id="PTHR43056:SF10">
    <property type="entry name" value="COCE_NOND FAMILY, PUTATIVE (AFU_ORTHOLOGUE AFUA_7G00600)-RELATED"/>
    <property type="match status" value="1"/>
</dbReference>
<dbReference type="NCBIfam" id="TIGR00976">
    <property type="entry name" value="CocE_NonD"/>
    <property type="match status" value="1"/>
</dbReference>
<feature type="signal peptide" evidence="2">
    <location>
        <begin position="1"/>
        <end position="26"/>
    </location>
</feature>
<accession>A0A7W3LP83</accession>
<proteinExistence type="predicted"/>
<keyword evidence="5" id="KW-1185">Reference proteome</keyword>
<sequence length="619" mass="67232">MRRVTRWTAPLATAALALTAVPAVHAAPATALATAPAAAPAPGAWRPRPAAYDVATEKDIVLTMSDGTELVADVRRPARGGRPVAGRFPVIVTMTPYNKTLPGANMASDHLVKRGYVQIIVDVRGTGGSRGKWEAFSAREQRDGKEIVEWAASRKRPWSDGRVGMVGASYGGINQLFTAAQRPRGLKALFPVVPMGDAYRDVIGTGGQLGLGFVPFWLAAVGGTSLIPPTYAGRDPRKAQQVLREHFGNIGDFQIRMLLDALAGGEKAFDGPFYRTRSPLEVVDRVNVPTFVVGGEFDIFQRSEPMLYQRLARRVPARFVYGPWYHIDGAAPALGLTLPGTPTPPGPPLADLMLRWFDRYVRDVPDPGLDRDVPPVTYFENGSGKWRSTTQWPPAGVRYRAFQLSKGRTLTPGKGGGGPDAVPYNPFAGLCTRSTIQWAGAGFLKFFGLACEYDNSANDRLGVVYDMPVTRPLRLSGPINAHLTVSSAAKDGQVTVRVEDVAPDGRATQLTAGWQVLSLRALDKDRSDRADGMIVRPWHPFTRRSAKAMPKNRPVPIDVEVFPIAAEIKPGHRLRISVQTADFPHLFPPLPQLGDSVGPGLKIWHDPKNPSWVALPVQP</sequence>
<dbReference type="InterPro" id="IPR000383">
    <property type="entry name" value="Xaa-Pro-like_dom"/>
</dbReference>
<dbReference type="InterPro" id="IPR013736">
    <property type="entry name" value="Xaa-Pro_dipept_C"/>
</dbReference>
<dbReference type="Gene3D" id="1.10.3020.10">
    <property type="entry name" value="alpha-amino acid ester hydrolase ( Helical cap domain)"/>
    <property type="match status" value="1"/>
</dbReference>
<dbReference type="Gene3D" id="3.40.50.1820">
    <property type="entry name" value="alpha/beta hydrolase"/>
    <property type="match status" value="1"/>
</dbReference>
<dbReference type="Pfam" id="PF08530">
    <property type="entry name" value="PepX_C"/>
    <property type="match status" value="1"/>
</dbReference>
<dbReference type="Proteomes" id="UP000572680">
    <property type="component" value="Unassembled WGS sequence"/>
</dbReference>